<proteinExistence type="predicted"/>
<accession>A0ABD7SQW8</accession>
<comment type="caution">
    <text evidence="1">The sequence shown here is derived from an EMBL/GenBank/DDBJ whole genome shotgun (WGS) entry which is preliminary data.</text>
</comment>
<gene>
    <name evidence="1" type="ORF">FXF03_01260</name>
</gene>
<protein>
    <submittedName>
        <fullName evidence="1">Uncharacterized protein</fullName>
    </submittedName>
</protein>
<organism evidence="1 2">
    <name type="scientific">Vibrio cholerae</name>
    <dbReference type="NCBI Taxonomy" id="666"/>
    <lineage>
        <taxon>Bacteria</taxon>
        <taxon>Pseudomonadati</taxon>
        <taxon>Pseudomonadota</taxon>
        <taxon>Gammaproteobacteria</taxon>
        <taxon>Vibrionales</taxon>
        <taxon>Vibrionaceae</taxon>
        <taxon>Vibrio</taxon>
    </lineage>
</organism>
<name>A0ABD7SQW8_VIBCL</name>
<sequence>MPHNDERHNCYDDFLKTVDVTEHAEQIQNKEKFSFVCPRCGKEASYENNFDGTMSPKYDQ</sequence>
<dbReference type="AlphaFoldDB" id="A0ABD7SQW8"/>
<dbReference type="Proteomes" id="UP000323819">
    <property type="component" value="Unassembled WGS sequence"/>
</dbReference>
<reference evidence="1 2" key="1">
    <citation type="submission" date="2019-06" db="EMBL/GenBank/DDBJ databases">
        <title>Vibrio cholerae phylogeny based on whole-genome sequencing reveals genetic diversity and population strucutre.</title>
        <authorList>
            <person name="Zhiqiu Y."/>
            <person name="Bin L."/>
            <person name="Lingyan J."/>
        </authorList>
    </citation>
    <scope>NUCLEOTIDE SEQUENCE [LARGE SCALE GENOMIC DNA]</scope>
    <source>
        <strain evidence="1 2">N2814</strain>
    </source>
</reference>
<dbReference type="RefSeq" id="WP_148521363.1">
    <property type="nucleotide sequence ID" value="NZ_VSIJ01000005.1"/>
</dbReference>
<evidence type="ECO:0000313" key="1">
    <source>
        <dbReference type="EMBL" id="TXX67229.1"/>
    </source>
</evidence>
<dbReference type="EMBL" id="VSIJ01000005">
    <property type="protein sequence ID" value="TXX67229.1"/>
    <property type="molecule type" value="Genomic_DNA"/>
</dbReference>
<evidence type="ECO:0000313" key="2">
    <source>
        <dbReference type="Proteomes" id="UP000323819"/>
    </source>
</evidence>